<protein>
    <submittedName>
        <fullName evidence="1">Uncharacterized protein</fullName>
    </submittedName>
</protein>
<proteinExistence type="predicted"/>
<evidence type="ECO:0000313" key="1">
    <source>
        <dbReference type="EMBL" id="GAG29646.1"/>
    </source>
</evidence>
<reference evidence="1" key="1">
    <citation type="journal article" date="2014" name="Front. Microbiol.">
        <title>High frequency of phylogenetically diverse reductive dehalogenase-homologous genes in deep subseafloor sedimentary metagenomes.</title>
        <authorList>
            <person name="Kawai M."/>
            <person name="Futagami T."/>
            <person name="Toyoda A."/>
            <person name="Takaki Y."/>
            <person name="Nishi S."/>
            <person name="Hori S."/>
            <person name="Arai W."/>
            <person name="Tsubouchi T."/>
            <person name="Morono Y."/>
            <person name="Uchiyama I."/>
            <person name="Ito T."/>
            <person name="Fujiyama A."/>
            <person name="Inagaki F."/>
            <person name="Takami H."/>
        </authorList>
    </citation>
    <scope>NUCLEOTIDE SEQUENCE</scope>
    <source>
        <strain evidence="1">Expedition CK06-06</strain>
    </source>
</reference>
<gene>
    <name evidence="1" type="ORF">S01H1_73494</name>
</gene>
<name>X0XY19_9ZZZZ</name>
<accession>X0XY19</accession>
<feature type="non-terminal residue" evidence="1">
    <location>
        <position position="171"/>
    </location>
</feature>
<sequence>MAKREMNTPLVKPLQSVTDRGLRQSPVAVLALPVVASLFAPALAHGQYTESNQTWTASAKDTWEVQDLSGAPFNVPANAVVEVVVTNRRGNFERWGGVRTLGSSLDRRFQLQEAEPGGWDVVVMHAQTDPNSRIEHYADDTTDIVFVLLGYWTCGTYVEKMQSFKAGANLS</sequence>
<dbReference type="AlphaFoldDB" id="X0XY19"/>
<organism evidence="1">
    <name type="scientific">marine sediment metagenome</name>
    <dbReference type="NCBI Taxonomy" id="412755"/>
    <lineage>
        <taxon>unclassified sequences</taxon>
        <taxon>metagenomes</taxon>
        <taxon>ecological metagenomes</taxon>
    </lineage>
</organism>
<comment type="caution">
    <text evidence="1">The sequence shown here is derived from an EMBL/GenBank/DDBJ whole genome shotgun (WGS) entry which is preliminary data.</text>
</comment>
<dbReference type="EMBL" id="BARS01049111">
    <property type="protein sequence ID" value="GAG29646.1"/>
    <property type="molecule type" value="Genomic_DNA"/>
</dbReference>